<keyword evidence="2" id="KW-1185">Reference proteome</keyword>
<evidence type="ECO:0000313" key="2">
    <source>
        <dbReference type="Proteomes" id="UP000245699"/>
    </source>
</evidence>
<proteinExistence type="predicted"/>
<dbReference type="Proteomes" id="UP000245699">
    <property type="component" value="Unassembled WGS sequence"/>
</dbReference>
<comment type="caution">
    <text evidence="1">The sequence shown here is derived from an EMBL/GenBank/DDBJ whole genome shotgun (WGS) entry which is preliminary data.</text>
</comment>
<organism evidence="1 2">
    <name type="scientific">Furculomyces boomerangus</name>
    <dbReference type="NCBI Taxonomy" id="61424"/>
    <lineage>
        <taxon>Eukaryota</taxon>
        <taxon>Fungi</taxon>
        <taxon>Fungi incertae sedis</taxon>
        <taxon>Zoopagomycota</taxon>
        <taxon>Kickxellomycotina</taxon>
        <taxon>Harpellomycetes</taxon>
        <taxon>Harpellales</taxon>
        <taxon>Harpellaceae</taxon>
        <taxon>Furculomyces</taxon>
    </lineage>
</organism>
<dbReference type="Gene3D" id="1.25.40.10">
    <property type="entry name" value="Tetratricopeptide repeat domain"/>
    <property type="match status" value="1"/>
</dbReference>
<name>A0A2T9YCJ5_9FUNG</name>
<dbReference type="SUPFAM" id="SSF81901">
    <property type="entry name" value="HCP-like"/>
    <property type="match status" value="1"/>
</dbReference>
<gene>
    <name evidence="1" type="ORF">BB559_004815</name>
</gene>
<dbReference type="OrthoDB" id="272077at2759"/>
<evidence type="ECO:0000313" key="1">
    <source>
        <dbReference type="EMBL" id="PVU90041.1"/>
    </source>
</evidence>
<reference evidence="1 2" key="1">
    <citation type="journal article" date="2018" name="MBio">
        <title>Comparative Genomics Reveals the Core Gene Toolbox for the Fungus-Insect Symbiosis.</title>
        <authorList>
            <person name="Wang Y."/>
            <person name="Stata M."/>
            <person name="Wang W."/>
            <person name="Stajich J.E."/>
            <person name="White M.M."/>
            <person name="Moncalvo J.M."/>
        </authorList>
    </citation>
    <scope>NUCLEOTIDE SEQUENCE [LARGE SCALE GENOMIC DNA]</scope>
    <source>
        <strain evidence="1 2">AUS-77-4</strain>
    </source>
</reference>
<dbReference type="InterPro" id="IPR011990">
    <property type="entry name" value="TPR-like_helical_dom_sf"/>
</dbReference>
<dbReference type="AlphaFoldDB" id="A0A2T9YCJ5"/>
<accession>A0A2T9YCJ5</accession>
<sequence>MMYNQAALLGDPESNFRLGIAYMNGELGLNPQIYTAMEHLVQASLSKQFPEASYILDQIKD</sequence>
<dbReference type="EMBL" id="MBFT01000504">
    <property type="protein sequence ID" value="PVU90041.1"/>
    <property type="molecule type" value="Genomic_DNA"/>
</dbReference>
<protein>
    <submittedName>
        <fullName evidence="1">Uncharacterized protein</fullName>
    </submittedName>
</protein>